<dbReference type="Proteomes" id="UP000191116">
    <property type="component" value="Unassembled WGS sequence"/>
</dbReference>
<proteinExistence type="predicted"/>
<reference evidence="1 2" key="1">
    <citation type="submission" date="2017-02" db="EMBL/GenBank/DDBJ databases">
        <authorList>
            <person name="Peterson S.W."/>
        </authorList>
    </citation>
    <scope>NUCLEOTIDE SEQUENCE [LARGE SCALE GENOMIC DNA]</scope>
    <source>
        <strain evidence="1 2">CECT 9189</strain>
    </source>
</reference>
<dbReference type="RefSeq" id="WP_080176346.1">
    <property type="nucleotide sequence ID" value="NZ_AP024856.1"/>
</dbReference>
<accession>A0A1T4UT21</accession>
<organism evidence="1 2">
    <name type="scientific">Photobacterium toruni</name>
    <dbReference type="NCBI Taxonomy" id="1935446"/>
    <lineage>
        <taxon>Bacteria</taxon>
        <taxon>Pseudomonadati</taxon>
        <taxon>Pseudomonadota</taxon>
        <taxon>Gammaproteobacteria</taxon>
        <taxon>Vibrionales</taxon>
        <taxon>Vibrionaceae</taxon>
        <taxon>Photobacterium</taxon>
    </lineage>
</organism>
<dbReference type="OrthoDB" id="5823174at2"/>
<name>A0A1T4UT21_9GAMM</name>
<dbReference type="EMBL" id="FUWP01000031">
    <property type="protein sequence ID" value="SKA55786.1"/>
    <property type="molecule type" value="Genomic_DNA"/>
</dbReference>
<gene>
    <name evidence="1" type="ORF">CZ814_03665</name>
</gene>
<sequence>MIVFDKEQNCYLENERVGSDGSILLFKKNDLDNIDIERLKRSERDKLSKILENCTIGTDNCFSTLQISQILDKKVPTIRRFIQNLLSTDFAKKEANFIHKDNSRIILYVFTPQNSEKNVVTSYSTITSISNMNRQLTLVGDSNPVESAHLSINENGLLQALFQDTAIPRHTSFASCLRPLTKKNNITFTDYEVKHSEDFSSKLTAIDKTERIADIEHLRFLYVIINLTISYFERHKKQFIVKDEIEAICSIDRDQMLTWLMMETGSEYWKDHVDRYIKIWANTEFQSISLFNKQFLKNRKTPLFRIEYELANRIDAKYPEIYVLRWDKNALQFILSEKGPYVLPWSVMAGSNLAFILYIDARKKWPGKASAKQKYYYDHEQLMNLFPVFTNKGETQTDEQFIDFVIVSLYEHISKVNIYLSKNKQFKTKNYDHIKFYDRLSKIIDFKNVKAKKRYVSRIQAYIGGIMFNFDIEGIGKNKKIYTRVDYKKNEVIFNSLPERVRSKTFENSSCLSIPSDLKKFGYYTVSAQYYASDEITLNTHKIINPRISIKETRDDKSYLNIPENIINIVKDERQTTELTDFTPMLSEHAEEVLPEFLEPELPPVVKPKTVRNVKALPFKVARFPSGRSQPEQNHLWITINQNDKTKQKLLVSYYSTEDDIKNTIKEICHLTHDFEERVSERINKNMYGLKPIHIGRHLIDRNVMNDLFRNMNSVLDENLKLKNIDQLYSIICNNKKHIITYSEKCNPLTEPLEFVKLFQHYFK</sequence>
<protein>
    <submittedName>
        <fullName evidence="1">Uncharacterized protein</fullName>
    </submittedName>
</protein>
<evidence type="ECO:0000313" key="1">
    <source>
        <dbReference type="EMBL" id="SKA55786.1"/>
    </source>
</evidence>
<dbReference type="AlphaFoldDB" id="A0A1T4UT21"/>
<evidence type="ECO:0000313" key="2">
    <source>
        <dbReference type="Proteomes" id="UP000191116"/>
    </source>
</evidence>